<feature type="transmembrane region" description="Helical" evidence="2">
    <location>
        <begin position="310"/>
        <end position="327"/>
    </location>
</feature>
<feature type="transmembrane region" description="Helical" evidence="2">
    <location>
        <begin position="361"/>
        <end position="383"/>
    </location>
</feature>
<dbReference type="OrthoDB" id="4390382at2"/>
<keyword evidence="4" id="KW-1185">Reference proteome</keyword>
<keyword evidence="2" id="KW-0812">Transmembrane</keyword>
<dbReference type="RefSeq" id="WP_144313662.1">
    <property type="nucleotide sequence ID" value="NZ_CP006842.1"/>
</dbReference>
<sequence>MNRMYTSEWPQGQPHDIDMLRRQLEASLLRSEAAHRETAELTTELLARLDTAPTAPAAPDEEHDVTRPTSWPTVRSSTPEEPGPFPVPPTSRPGSQRSADRAGTTPPGPVSRFLEDKDKVTIGVSVLGGVITVIGLVFLAVQAFSRGWLGPASAVSGAAVLCLLLILGSFVIHRRSPHGPTAPALISVGILGMFTDLWVLVFGLEWVSPALGVILVAGIASAGLLTAWAWSHQPLAVILLLAGTGFLTPAVVHLLQVAASTRFDALSLLALALLGAATTWHREWKAVALSSAVVFVLGSVVLYSDGQQGTLAVSALVGVIVMSCLAWSTSGQTAGLSALSRWIPVSTVPVLLLLSDESGRLSVTVTTVACLFIAGTPLIYASVRSVMSKISLRPDGDEDGDSPAAALRAALCCGIAGIVAVLMIRQDDPYATASLWWMIALIGVATALLLLSDRLPVPLVWIVFVITLAYAIPRALPAWVDTDVSPVLMWPTLVLMAAPGALALMYSRRLGASREISLVLAAVVLVVATSAIPLIFLTASGSDIAFMAGHLVMSVTWMGLGVTMLARDNGATGLALALLASAKLVFYDLSALSGLIQVAVFIICGAILLGAAILRERRRDLPTAPSE</sequence>
<feature type="transmembrane region" description="Helical" evidence="2">
    <location>
        <begin position="184"/>
        <end position="204"/>
    </location>
</feature>
<feature type="compositionally biased region" description="Polar residues" evidence="1">
    <location>
        <begin position="67"/>
        <end position="77"/>
    </location>
</feature>
<dbReference type="AlphaFoldDB" id="X5ECK2"/>
<accession>X5ECK2</accession>
<evidence type="ECO:0000313" key="3">
    <source>
        <dbReference type="EMBL" id="AHW64306.1"/>
    </source>
</evidence>
<dbReference type="HOGENOM" id="CLU_435979_0_0_11"/>
<dbReference type="STRING" id="1404245.CGLY_09305"/>
<feature type="transmembrane region" description="Helical" evidence="2">
    <location>
        <begin position="518"/>
        <end position="538"/>
    </location>
</feature>
<feature type="region of interest" description="Disordered" evidence="1">
    <location>
        <begin position="53"/>
        <end position="112"/>
    </location>
</feature>
<feature type="transmembrane region" description="Helical" evidence="2">
    <location>
        <begin position="430"/>
        <end position="451"/>
    </location>
</feature>
<evidence type="ECO:0000256" key="2">
    <source>
        <dbReference type="SAM" id="Phobius"/>
    </source>
</evidence>
<reference evidence="3 4" key="1">
    <citation type="journal article" date="2015" name="Int. J. Syst. Evol. Microbiol.">
        <title>Revisiting Corynebacterium glyciniphilum (ex Kubota et al., 1972) sp. nov., nom. rev., isolated from putrefied banana.</title>
        <authorList>
            <person name="Al-Dilaimi A."/>
            <person name="Bednarz H."/>
            <person name="Lomker A."/>
            <person name="Niehaus K."/>
            <person name="Kalinowski J."/>
            <person name="Ruckert C."/>
        </authorList>
    </citation>
    <scope>NUCLEOTIDE SEQUENCE [LARGE SCALE GENOMIC DNA]</scope>
    <source>
        <strain evidence="3">AJ 3170</strain>
    </source>
</reference>
<protein>
    <submittedName>
        <fullName evidence="3">Putative membrane protein</fullName>
    </submittedName>
</protein>
<proteinExistence type="predicted"/>
<feature type="transmembrane region" description="Helical" evidence="2">
    <location>
        <begin position="237"/>
        <end position="257"/>
    </location>
</feature>
<feature type="transmembrane region" description="Helical" evidence="2">
    <location>
        <begin position="148"/>
        <end position="172"/>
    </location>
</feature>
<feature type="transmembrane region" description="Helical" evidence="2">
    <location>
        <begin position="210"/>
        <end position="230"/>
    </location>
</feature>
<evidence type="ECO:0000256" key="1">
    <source>
        <dbReference type="SAM" id="MobiDB-lite"/>
    </source>
</evidence>
<name>X5ECK2_9CORY</name>
<keyword evidence="2" id="KW-1133">Transmembrane helix</keyword>
<feature type="transmembrane region" description="Helical" evidence="2">
    <location>
        <begin position="287"/>
        <end position="304"/>
    </location>
</feature>
<feature type="transmembrane region" description="Helical" evidence="2">
    <location>
        <begin position="544"/>
        <end position="566"/>
    </location>
</feature>
<organism evidence="3 4">
    <name type="scientific">Corynebacterium glyciniphilum AJ 3170</name>
    <dbReference type="NCBI Taxonomy" id="1404245"/>
    <lineage>
        <taxon>Bacteria</taxon>
        <taxon>Bacillati</taxon>
        <taxon>Actinomycetota</taxon>
        <taxon>Actinomycetes</taxon>
        <taxon>Mycobacteriales</taxon>
        <taxon>Corynebacteriaceae</taxon>
        <taxon>Corynebacterium</taxon>
    </lineage>
</organism>
<feature type="compositionally biased region" description="Pro residues" evidence="1">
    <location>
        <begin position="81"/>
        <end position="91"/>
    </location>
</feature>
<feature type="transmembrane region" description="Helical" evidence="2">
    <location>
        <begin position="488"/>
        <end position="506"/>
    </location>
</feature>
<feature type="transmembrane region" description="Helical" evidence="2">
    <location>
        <begin position="458"/>
        <end position="476"/>
    </location>
</feature>
<keyword evidence="2" id="KW-0472">Membrane</keyword>
<feature type="transmembrane region" description="Helical" evidence="2">
    <location>
        <begin position="595"/>
        <end position="614"/>
    </location>
</feature>
<dbReference type="KEGG" id="cgy:CGLY_09305"/>
<evidence type="ECO:0000313" key="4">
    <source>
        <dbReference type="Proteomes" id="UP000023703"/>
    </source>
</evidence>
<dbReference type="EMBL" id="CP006842">
    <property type="protein sequence ID" value="AHW64306.1"/>
    <property type="molecule type" value="Genomic_DNA"/>
</dbReference>
<gene>
    <name evidence="3" type="ORF">CGLY_09305</name>
</gene>
<feature type="transmembrane region" description="Helical" evidence="2">
    <location>
        <begin position="120"/>
        <end position="142"/>
    </location>
</feature>
<feature type="transmembrane region" description="Helical" evidence="2">
    <location>
        <begin position="573"/>
        <end position="589"/>
    </location>
</feature>
<dbReference type="Proteomes" id="UP000023703">
    <property type="component" value="Chromosome"/>
</dbReference>
<feature type="transmembrane region" description="Helical" evidence="2">
    <location>
        <begin position="404"/>
        <end position="424"/>
    </location>
</feature>